<dbReference type="SUPFAM" id="SSF51569">
    <property type="entry name" value="Aldolase"/>
    <property type="match status" value="1"/>
</dbReference>
<dbReference type="Proteomes" id="UP001560045">
    <property type="component" value="Unassembled WGS sequence"/>
</dbReference>
<gene>
    <name evidence="6" type="ORF">ABQ292_05375</name>
</gene>
<comment type="pathway">
    <text evidence="1">Carbohydrate acid metabolism.</text>
</comment>
<evidence type="ECO:0000313" key="7">
    <source>
        <dbReference type="Proteomes" id="UP001560045"/>
    </source>
</evidence>
<dbReference type="RefSeq" id="WP_369204011.1">
    <property type="nucleotide sequence ID" value="NZ_JBFNXQ010000010.1"/>
</dbReference>
<dbReference type="Pfam" id="PF01081">
    <property type="entry name" value="Aldolase"/>
    <property type="match status" value="1"/>
</dbReference>
<keyword evidence="4" id="KW-0456">Lyase</keyword>
<evidence type="ECO:0000313" key="6">
    <source>
        <dbReference type="EMBL" id="MEX5717798.1"/>
    </source>
</evidence>
<evidence type="ECO:0000256" key="1">
    <source>
        <dbReference type="ARBA" id="ARBA00004761"/>
    </source>
</evidence>
<dbReference type="PANTHER" id="PTHR30246:SF1">
    <property type="entry name" value="2-DEHYDRO-3-DEOXY-6-PHOSPHOGALACTONATE ALDOLASE-RELATED"/>
    <property type="match status" value="1"/>
</dbReference>
<name>A0ABV3XCE3_9ACTN</name>
<comment type="subunit">
    <text evidence="3">Homotrimer.</text>
</comment>
<accession>A0ABV3XCE3</accession>
<dbReference type="InterPro" id="IPR000887">
    <property type="entry name" value="Aldlse_KDPG_KHG"/>
</dbReference>
<evidence type="ECO:0000256" key="4">
    <source>
        <dbReference type="ARBA" id="ARBA00023239"/>
    </source>
</evidence>
<protein>
    <submittedName>
        <fullName evidence="6">Bifunctional 4-hydroxy-2-oxoglutarate aldolase/2-dehydro-3-deoxy-phosphogluconate aldolase</fullName>
    </submittedName>
</protein>
<evidence type="ECO:0000256" key="3">
    <source>
        <dbReference type="ARBA" id="ARBA00011233"/>
    </source>
</evidence>
<comment type="caution">
    <text evidence="6">The sequence shown here is derived from an EMBL/GenBank/DDBJ whole genome shotgun (WGS) entry which is preliminary data.</text>
</comment>
<evidence type="ECO:0000256" key="2">
    <source>
        <dbReference type="ARBA" id="ARBA00006906"/>
    </source>
</evidence>
<sequence>MELHEVLQEQRVLAVLRGDDAAGVVAAAEVLAGAGIGAIEVTWTVADAERVVTTLRERLPSHVIGAGTLTTPGEVARAVGAGAQFVVSPGSPAELLDALLGSGVPALPGVLTPGEVVAATAAGATAVKLFPAGAFGPGYLGQLRGPFPTLEVVPTGGIDVPSVGDWIARGALAVGLSTALCSHEDVRRRDWGPVEARAHAALRSRAPG</sequence>
<dbReference type="InterPro" id="IPR013785">
    <property type="entry name" value="Aldolase_TIM"/>
</dbReference>
<keyword evidence="7" id="KW-1185">Reference proteome</keyword>
<dbReference type="Gene3D" id="3.20.20.70">
    <property type="entry name" value="Aldolase class I"/>
    <property type="match status" value="1"/>
</dbReference>
<organism evidence="6 7">
    <name type="scientific">Geodermatophilus maliterrae</name>
    <dbReference type="NCBI Taxonomy" id="3162531"/>
    <lineage>
        <taxon>Bacteria</taxon>
        <taxon>Bacillati</taxon>
        <taxon>Actinomycetota</taxon>
        <taxon>Actinomycetes</taxon>
        <taxon>Geodermatophilales</taxon>
        <taxon>Geodermatophilaceae</taxon>
        <taxon>Geodermatophilus</taxon>
    </lineage>
</organism>
<dbReference type="PROSITE" id="PS00160">
    <property type="entry name" value="ALDOLASE_KDPG_KHG_2"/>
    <property type="match status" value="1"/>
</dbReference>
<dbReference type="EMBL" id="JBFNXQ010000010">
    <property type="protein sequence ID" value="MEX5717798.1"/>
    <property type="molecule type" value="Genomic_DNA"/>
</dbReference>
<comment type="similarity">
    <text evidence="2">Belongs to the KHG/KDPG aldolase family.</text>
</comment>
<dbReference type="PANTHER" id="PTHR30246">
    <property type="entry name" value="2-KETO-3-DEOXY-6-PHOSPHOGLUCONATE ALDOLASE"/>
    <property type="match status" value="1"/>
</dbReference>
<dbReference type="CDD" id="cd00452">
    <property type="entry name" value="KDPG_aldolase"/>
    <property type="match status" value="1"/>
</dbReference>
<evidence type="ECO:0000256" key="5">
    <source>
        <dbReference type="ARBA" id="ARBA00023277"/>
    </source>
</evidence>
<proteinExistence type="inferred from homology"/>
<keyword evidence="5" id="KW-0119">Carbohydrate metabolism</keyword>
<reference evidence="6 7" key="1">
    <citation type="submission" date="2024-06" db="EMBL/GenBank/DDBJ databases">
        <title>Draft genome sequence of Geodermatophilus badlandi, a novel member of the Geodermatophilaceae isolated from badland sedimentary rocks in the Red desert, Wyoming, USA.</title>
        <authorList>
            <person name="Ben Tekaya S."/>
            <person name="Nouioui I."/>
            <person name="Flores G.M."/>
            <person name="Shaal M.N."/>
            <person name="Bredoire F."/>
            <person name="Basile F."/>
            <person name="Van Diepen L."/>
            <person name="Ward N.L."/>
        </authorList>
    </citation>
    <scope>NUCLEOTIDE SEQUENCE [LARGE SCALE GENOMIC DNA]</scope>
    <source>
        <strain evidence="6 7">WL48A</strain>
    </source>
</reference>
<dbReference type="InterPro" id="IPR031338">
    <property type="entry name" value="KDPG/KHG_AS_2"/>
</dbReference>
<dbReference type="NCBIfam" id="TIGR01182">
    <property type="entry name" value="eda"/>
    <property type="match status" value="1"/>
</dbReference>